<dbReference type="InterPro" id="IPR058922">
    <property type="entry name" value="WHD_DRP"/>
</dbReference>
<dbReference type="PANTHER" id="PTHR23155">
    <property type="entry name" value="DISEASE RESISTANCE PROTEIN RP"/>
    <property type="match status" value="1"/>
</dbReference>
<dbReference type="AlphaFoldDB" id="A0A921RL91"/>
<dbReference type="SUPFAM" id="SSF52047">
    <property type="entry name" value="RNI-like"/>
    <property type="match status" value="1"/>
</dbReference>
<gene>
    <name evidence="4" type="ORF">BDA96_02G050600</name>
</gene>
<feature type="domain" description="Disease resistance protein winged helix" evidence="2">
    <location>
        <begin position="35"/>
        <end position="77"/>
    </location>
</feature>
<evidence type="ECO:0000313" key="4">
    <source>
        <dbReference type="EMBL" id="KAG0541819.1"/>
    </source>
</evidence>
<dbReference type="Pfam" id="PF23598">
    <property type="entry name" value="LRR_14"/>
    <property type="match status" value="1"/>
</dbReference>
<dbReference type="Gene3D" id="3.80.10.10">
    <property type="entry name" value="Ribonuclease Inhibitor"/>
    <property type="match status" value="1"/>
</dbReference>
<reference evidence="4" key="2">
    <citation type="submission" date="2020-10" db="EMBL/GenBank/DDBJ databases">
        <authorList>
            <person name="Cooper E.A."/>
            <person name="Brenton Z.W."/>
            <person name="Flinn B.S."/>
            <person name="Jenkins J."/>
            <person name="Shu S."/>
            <person name="Flowers D."/>
            <person name="Luo F."/>
            <person name="Wang Y."/>
            <person name="Xia P."/>
            <person name="Barry K."/>
            <person name="Daum C."/>
            <person name="Lipzen A."/>
            <person name="Yoshinaga Y."/>
            <person name="Schmutz J."/>
            <person name="Saski C."/>
            <person name="Vermerris W."/>
            <person name="Kresovich S."/>
        </authorList>
    </citation>
    <scope>NUCLEOTIDE SEQUENCE</scope>
</reference>
<evidence type="ECO:0000313" key="5">
    <source>
        <dbReference type="Proteomes" id="UP000807115"/>
    </source>
</evidence>
<dbReference type="InterPro" id="IPR044974">
    <property type="entry name" value="Disease_R_plants"/>
</dbReference>
<dbReference type="Pfam" id="PF23559">
    <property type="entry name" value="WHD_DRP"/>
    <property type="match status" value="1"/>
</dbReference>
<feature type="non-terminal residue" evidence="4">
    <location>
        <position position="1"/>
    </location>
</feature>
<keyword evidence="1" id="KW-0677">Repeat</keyword>
<proteinExistence type="predicted"/>
<dbReference type="InterPro" id="IPR032675">
    <property type="entry name" value="LRR_dom_sf"/>
</dbReference>
<organism evidence="4 5">
    <name type="scientific">Sorghum bicolor</name>
    <name type="common">Sorghum</name>
    <name type="synonym">Sorghum vulgare</name>
    <dbReference type="NCBI Taxonomy" id="4558"/>
    <lineage>
        <taxon>Eukaryota</taxon>
        <taxon>Viridiplantae</taxon>
        <taxon>Streptophyta</taxon>
        <taxon>Embryophyta</taxon>
        <taxon>Tracheophyta</taxon>
        <taxon>Spermatophyta</taxon>
        <taxon>Magnoliopsida</taxon>
        <taxon>Liliopsida</taxon>
        <taxon>Poales</taxon>
        <taxon>Poaceae</taxon>
        <taxon>PACMAD clade</taxon>
        <taxon>Panicoideae</taxon>
        <taxon>Andropogonodae</taxon>
        <taxon>Andropogoneae</taxon>
        <taxon>Sorghinae</taxon>
        <taxon>Sorghum</taxon>
    </lineage>
</organism>
<evidence type="ECO:0000256" key="1">
    <source>
        <dbReference type="ARBA" id="ARBA00022737"/>
    </source>
</evidence>
<name>A0A921RL91_SORBI</name>
<feature type="domain" description="Disease resistance R13L4/SHOC-2-like LRR" evidence="3">
    <location>
        <begin position="133"/>
        <end position="353"/>
    </location>
</feature>
<accession>A0A921RL91</accession>
<reference evidence="4" key="1">
    <citation type="journal article" date="2019" name="BMC Genomics">
        <title>A new reference genome for Sorghum bicolor reveals high levels of sequence similarity between sweet and grain genotypes: implications for the genetics of sugar metabolism.</title>
        <authorList>
            <person name="Cooper E.A."/>
            <person name="Brenton Z.W."/>
            <person name="Flinn B.S."/>
            <person name="Jenkins J."/>
            <person name="Shu S."/>
            <person name="Flowers D."/>
            <person name="Luo F."/>
            <person name="Wang Y."/>
            <person name="Xia P."/>
            <person name="Barry K."/>
            <person name="Daum C."/>
            <person name="Lipzen A."/>
            <person name="Yoshinaga Y."/>
            <person name="Schmutz J."/>
            <person name="Saski C."/>
            <person name="Vermerris W."/>
            <person name="Kresovich S."/>
        </authorList>
    </citation>
    <scope>NUCLEOTIDE SEQUENCE</scope>
</reference>
<evidence type="ECO:0008006" key="6">
    <source>
        <dbReference type="Google" id="ProtNLM"/>
    </source>
</evidence>
<dbReference type="InterPro" id="IPR055414">
    <property type="entry name" value="LRR_R13L4/SHOC2-like"/>
</dbReference>
<protein>
    <recommendedName>
        <fullName evidence="6">NB-ARC domain-containing protein</fullName>
    </recommendedName>
</protein>
<dbReference type="EMBL" id="CM027681">
    <property type="protein sequence ID" value="KAG0541819.1"/>
    <property type="molecule type" value="Genomic_DNA"/>
</dbReference>
<comment type="caution">
    <text evidence="4">The sequence shown here is derived from an EMBL/GenBank/DDBJ whole genome shotgun (WGS) entry which is preliminary data.</text>
</comment>
<dbReference type="Proteomes" id="UP000807115">
    <property type="component" value="Chromosome 2"/>
</dbReference>
<sequence>YLIVIDDVRTIRAWEAIRSMFPDNNCGSGNAESSIFPEGYEIEKYRLLCIWIAELLVMEKRGFTPMEVAESYLDELSLECNFVSLIGGQYPGMSYDRIRRLSIQGDDSRRQSSVNMAGQRRHDNGIEGMNVQHVRSLSIFHQKEQQQQLDHLFNFTLMRVLDLEGCVGLTKDHLQCICRLYLLRFLSFRGTDISKVPPQIEKLEHLQTLDVRDTTSGGCHLPETVKKLYQLECLQTSHSSVMPSANRMWRLPRGLRNMTKLREVGFSIHGNDTEVAEDLVVYAEDIVFDTEVLPQFAQSLSNSHSLRRLIIGEMGFGYILSLFLDALDPSPRFLRYLMIAGGINHLPPWIGKLTYLVRGQDSTGTSCLTACASVPASRPSPFIDDATMALSWLHALSTSSQRSPTSECQCPHIIRFEKGSMENLQTLLVNMTDNVDKRIEGIEHLASIKEVQLWGDENNTAIAHAVEELKKENLRRDANKQFQIVIKYE</sequence>
<evidence type="ECO:0000259" key="2">
    <source>
        <dbReference type="Pfam" id="PF23559"/>
    </source>
</evidence>
<dbReference type="GO" id="GO:0006952">
    <property type="term" value="P:defense response"/>
    <property type="evidence" value="ECO:0007669"/>
    <property type="project" value="InterPro"/>
</dbReference>
<evidence type="ECO:0000259" key="3">
    <source>
        <dbReference type="Pfam" id="PF23598"/>
    </source>
</evidence>
<dbReference type="PANTHER" id="PTHR23155:SF1005">
    <property type="entry name" value="OS07G0197300 PROTEIN"/>
    <property type="match status" value="1"/>
</dbReference>